<dbReference type="PANTHER" id="PTHR43441:SF2">
    <property type="entry name" value="FAMILY ACETYLTRANSFERASE, PUTATIVE (AFU_ORTHOLOGUE AFUA_7G00850)-RELATED"/>
    <property type="match status" value="1"/>
</dbReference>
<dbReference type="OrthoDB" id="9814648at2"/>
<dbReference type="AlphaFoldDB" id="A0A4P6Q294"/>
<dbReference type="InterPro" id="IPR051908">
    <property type="entry name" value="Ribosomal_N-acetyltransferase"/>
</dbReference>
<evidence type="ECO:0000259" key="1">
    <source>
        <dbReference type="PROSITE" id="PS51186"/>
    </source>
</evidence>
<dbReference type="PROSITE" id="PS51186">
    <property type="entry name" value="GNAT"/>
    <property type="match status" value="1"/>
</dbReference>
<dbReference type="GO" id="GO:1990189">
    <property type="term" value="F:protein N-terminal-serine acetyltransferase activity"/>
    <property type="evidence" value="ECO:0007669"/>
    <property type="project" value="TreeGrafter"/>
</dbReference>
<dbReference type="Pfam" id="PF13302">
    <property type="entry name" value="Acetyltransf_3"/>
    <property type="match status" value="1"/>
</dbReference>
<accession>A0A4P6Q294</accession>
<feature type="domain" description="N-acetyltransferase" evidence="1">
    <location>
        <begin position="18"/>
        <end position="181"/>
    </location>
</feature>
<keyword evidence="3" id="KW-1185">Reference proteome</keyword>
<dbReference type="GO" id="GO:0008999">
    <property type="term" value="F:protein-N-terminal-alanine acetyltransferase activity"/>
    <property type="evidence" value="ECO:0007669"/>
    <property type="project" value="TreeGrafter"/>
</dbReference>
<dbReference type="RefSeq" id="WP_131098810.1">
    <property type="nucleotide sequence ID" value="NZ_CP036455.1"/>
</dbReference>
<dbReference type="PANTHER" id="PTHR43441">
    <property type="entry name" value="RIBOSOMAL-PROTEIN-SERINE ACETYLTRANSFERASE"/>
    <property type="match status" value="1"/>
</dbReference>
<dbReference type="KEGG" id="strr:EKD16_14470"/>
<dbReference type="InterPro" id="IPR000182">
    <property type="entry name" value="GNAT_dom"/>
</dbReference>
<dbReference type="EMBL" id="CP036455">
    <property type="protein sequence ID" value="QBI54675.1"/>
    <property type="molecule type" value="Genomic_DNA"/>
</dbReference>
<reference evidence="2 3" key="1">
    <citation type="submission" date="2019-02" db="EMBL/GenBank/DDBJ databases">
        <authorList>
            <person name="Khodamoradi S."/>
            <person name="Hahnke R.L."/>
            <person name="Kaempfer P."/>
            <person name="Schumann P."/>
            <person name="Rohde M."/>
            <person name="Steinert M."/>
            <person name="Luzhetskyy A."/>
            <person name="Wink J."/>
            <person name="Ruckert C."/>
        </authorList>
    </citation>
    <scope>NUCLEOTIDE SEQUENCE [LARGE SCALE GENOMIC DNA]</scope>
    <source>
        <strain evidence="2 3">M2</strain>
    </source>
</reference>
<evidence type="ECO:0000313" key="2">
    <source>
        <dbReference type="EMBL" id="QBI54675.1"/>
    </source>
</evidence>
<gene>
    <name evidence="2" type="primary">speG</name>
    <name evidence="2" type="ORF">EKD16_14470</name>
</gene>
<protein>
    <submittedName>
        <fullName evidence="2">Spermidine N(1)-acetyltransferase</fullName>
        <ecNumber evidence="2">2.3.1.57</ecNumber>
    </submittedName>
</protein>
<dbReference type="Gene3D" id="3.40.630.30">
    <property type="match status" value="1"/>
</dbReference>
<dbReference type="InterPro" id="IPR016181">
    <property type="entry name" value="Acyl_CoA_acyltransferase"/>
</dbReference>
<dbReference type="Proteomes" id="UP000292235">
    <property type="component" value="Chromosome"/>
</dbReference>
<organism evidence="2 3">
    <name type="scientific">Streptomonospora litoralis</name>
    <dbReference type="NCBI Taxonomy" id="2498135"/>
    <lineage>
        <taxon>Bacteria</taxon>
        <taxon>Bacillati</taxon>
        <taxon>Actinomycetota</taxon>
        <taxon>Actinomycetes</taxon>
        <taxon>Streptosporangiales</taxon>
        <taxon>Nocardiopsidaceae</taxon>
        <taxon>Streptomonospora</taxon>
    </lineage>
</organism>
<evidence type="ECO:0000313" key="3">
    <source>
        <dbReference type="Proteomes" id="UP000292235"/>
    </source>
</evidence>
<keyword evidence="2" id="KW-0012">Acyltransferase</keyword>
<keyword evidence="2" id="KW-0808">Transferase</keyword>
<name>A0A4P6Q294_9ACTN</name>
<dbReference type="GO" id="GO:0004145">
    <property type="term" value="F:diamine N-acetyltransferase activity"/>
    <property type="evidence" value="ECO:0007669"/>
    <property type="project" value="UniProtKB-EC"/>
</dbReference>
<proteinExistence type="predicted"/>
<dbReference type="SUPFAM" id="SSF55729">
    <property type="entry name" value="Acyl-CoA N-acyltransferases (Nat)"/>
    <property type="match status" value="1"/>
</dbReference>
<sequence length="189" mass="21310">MIDLSALRDNPTLAGSRVNLVPLSAAHADDFFESTRDDEIRRLTGTHRRPDYDEVCDWCATRADQFDRLDLAIIEEPGGRFVGELALTEVDADNESAAYRIALSAIEFTGQGLGKEATRLVLDYAFNHIRLHRVWLSVYAFNMRAIAVYRSCGFSVEGRMRDALLWDGRRHDALVMAVLESDFRRAAAD</sequence>
<dbReference type="GO" id="GO:0005737">
    <property type="term" value="C:cytoplasm"/>
    <property type="evidence" value="ECO:0007669"/>
    <property type="project" value="TreeGrafter"/>
</dbReference>
<dbReference type="EC" id="2.3.1.57" evidence="2"/>